<name>F0ZA21_DICPU</name>
<evidence type="ECO:0000313" key="2">
    <source>
        <dbReference type="EMBL" id="EGC39219.1"/>
    </source>
</evidence>
<dbReference type="VEuPathDB" id="AmoebaDB:DICPUDRAFT_75231"/>
<dbReference type="InParanoid" id="F0ZA21"/>
<accession>F0ZA21</accession>
<dbReference type="GeneID" id="10510151"/>
<dbReference type="EMBL" id="GL870961">
    <property type="protein sequence ID" value="EGC39219.1"/>
    <property type="molecule type" value="Genomic_DNA"/>
</dbReference>
<gene>
    <name evidence="2" type="ORF">DICPUDRAFT_75231</name>
</gene>
<protein>
    <submittedName>
        <fullName evidence="2">Uncharacterized protein</fullName>
    </submittedName>
</protein>
<dbReference type="RefSeq" id="XP_003284246.1">
    <property type="nucleotide sequence ID" value="XM_003284198.1"/>
</dbReference>
<dbReference type="Proteomes" id="UP000001064">
    <property type="component" value="Unassembled WGS sequence"/>
</dbReference>
<reference evidence="3" key="1">
    <citation type="journal article" date="2011" name="Genome Biol.">
        <title>Comparative genomics of the social amoebae Dictyostelium discoideum and Dictyostelium purpureum.</title>
        <authorList>
            <consortium name="US DOE Joint Genome Institute (JGI-PGF)"/>
            <person name="Sucgang R."/>
            <person name="Kuo A."/>
            <person name="Tian X."/>
            <person name="Salerno W."/>
            <person name="Parikh A."/>
            <person name="Feasley C.L."/>
            <person name="Dalin E."/>
            <person name="Tu H."/>
            <person name="Huang E."/>
            <person name="Barry K."/>
            <person name="Lindquist E."/>
            <person name="Shapiro H."/>
            <person name="Bruce D."/>
            <person name="Schmutz J."/>
            <person name="Salamov A."/>
            <person name="Fey P."/>
            <person name="Gaudet P."/>
            <person name="Anjard C."/>
            <person name="Babu M.M."/>
            <person name="Basu S."/>
            <person name="Bushmanova Y."/>
            <person name="van der Wel H."/>
            <person name="Katoh-Kurasawa M."/>
            <person name="Dinh C."/>
            <person name="Coutinho P.M."/>
            <person name="Saito T."/>
            <person name="Elias M."/>
            <person name="Schaap P."/>
            <person name="Kay R.R."/>
            <person name="Henrissat B."/>
            <person name="Eichinger L."/>
            <person name="Rivero F."/>
            <person name="Putnam N.H."/>
            <person name="West C.M."/>
            <person name="Loomis W.F."/>
            <person name="Chisholm R.L."/>
            <person name="Shaulsky G."/>
            <person name="Strassmann J.E."/>
            <person name="Queller D.C."/>
            <person name="Kuspa A."/>
            <person name="Grigoriev I.V."/>
        </authorList>
    </citation>
    <scope>NUCLEOTIDE SEQUENCE [LARGE SCALE GENOMIC DNA]</scope>
    <source>
        <strain evidence="3">QSDP1</strain>
    </source>
</reference>
<organism evidence="2 3">
    <name type="scientific">Dictyostelium purpureum</name>
    <name type="common">Slime mold</name>
    <dbReference type="NCBI Taxonomy" id="5786"/>
    <lineage>
        <taxon>Eukaryota</taxon>
        <taxon>Amoebozoa</taxon>
        <taxon>Evosea</taxon>
        <taxon>Eumycetozoa</taxon>
        <taxon>Dictyostelia</taxon>
        <taxon>Dictyosteliales</taxon>
        <taxon>Dictyosteliaceae</taxon>
        <taxon>Dictyostelium</taxon>
    </lineage>
</organism>
<feature type="coiled-coil region" evidence="1">
    <location>
        <begin position="64"/>
        <end position="91"/>
    </location>
</feature>
<keyword evidence="3" id="KW-1185">Reference proteome</keyword>
<evidence type="ECO:0000313" key="3">
    <source>
        <dbReference type="Proteomes" id="UP000001064"/>
    </source>
</evidence>
<proteinExistence type="predicted"/>
<evidence type="ECO:0000256" key="1">
    <source>
        <dbReference type="SAM" id="Coils"/>
    </source>
</evidence>
<dbReference type="AlphaFoldDB" id="F0ZA21"/>
<sequence length="110" mass="13227">MMEMCSDNIFNEILNDELPLFDQSHLSLQEFELPVYDQPIPTQPEKFDIKPREFSASDPIFKKLVNYKRKLNNLRDVAENINKKQMEIKELHFDFARKIYRGFTARYHSQ</sequence>
<keyword evidence="1" id="KW-0175">Coiled coil</keyword>
<dbReference type="KEGG" id="dpp:DICPUDRAFT_75231"/>